<evidence type="ECO:0000259" key="6">
    <source>
        <dbReference type="Pfam" id="PF02668"/>
    </source>
</evidence>
<dbReference type="EMBL" id="BAAACA010000038">
    <property type="protein sequence ID" value="GAA0617291.1"/>
    <property type="molecule type" value="Genomic_DNA"/>
</dbReference>
<name>A0ABN1GRE9_9ACTN</name>
<proteinExistence type="inferred from homology"/>
<dbReference type="RefSeq" id="WP_344077736.1">
    <property type="nucleotide sequence ID" value="NZ_BAAACA010000038.1"/>
</dbReference>
<dbReference type="SUPFAM" id="SSF51197">
    <property type="entry name" value="Clavaminate synthase-like"/>
    <property type="match status" value="1"/>
</dbReference>
<dbReference type="InterPro" id="IPR003819">
    <property type="entry name" value="TauD/TfdA-like"/>
</dbReference>
<dbReference type="InterPro" id="IPR053447">
    <property type="entry name" value="Alpha-KG_dependent_hydroxylase"/>
</dbReference>
<dbReference type="Pfam" id="PF02668">
    <property type="entry name" value="TauD"/>
    <property type="match status" value="1"/>
</dbReference>
<protein>
    <recommendedName>
        <fullName evidence="6">TauD/TfdA-like domain-containing protein</fullName>
    </recommendedName>
</protein>
<evidence type="ECO:0000256" key="4">
    <source>
        <dbReference type="ARBA" id="ARBA00023004"/>
    </source>
</evidence>
<evidence type="ECO:0000256" key="3">
    <source>
        <dbReference type="ARBA" id="ARBA00023002"/>
    </source>
</evidence>
<keyword evidence="4" id="KW-0408">Iron</keyword>
<feature type="region of interest" description="Disordered" evidence="5">
    <location>
        <begin position="1"/>
        <end position="30"/>
    </location>
</feature>
<gene>
    <name evidence="7" type="ORF">GCM10010394_54330</name>
</gene>
<keyword evidence="3" id="KW-0560">Oxidoreductase</keyword>
<comment type="caution">
    <text evidence="7">The sequence shown here is derived from an EMBL/GenBank/DDBJ whole genome shotgun (WGS) entry which is preliminary data.</text>
</comment>
<sequence length="349" mass="38345">MSNTATPSLDHPIDHPRDSVHPQDGDDQYSGLHILDLSEQDARAAHALAVECVQEFKSADDPRFLDRAPVIAHRLPLAVREHLNSARRDERTRATMIRGNVIDQSALGATPAHWSEANTEPSQAYGALLALYASLLGDVIGWATQQSGRLVTDVLPSKGYEHSLISASSELELGWHTEDAFSPHRADWVGLFSLRNSAEVPTTLSYVDTHLVPADIAKVLSEPRFVALPDASHEIDAAAAPMAPVAVLDGHRDRPVLRIDRDFFQAQEGDPEAAEAFAWIVAHLDANLADVLIGTGDVCFVDNRNVVHGRRPFRAGFDGNDRWLKRVNVVRDLRRTRPGRTDDATRVIG</sequence>
<evidence type="ECO:0000256" key="5">
    <source>
        <dbReference type="SAM" id="MobiDB-lite"/>
    </source>
</evidence>
<organism evidence="7 8">
    <name type="scientific">Streptomyces crystallinus</name>
    <dbReference type="NCBI Taxonomy" id="68191"/>
    <lineage>
        <taxon>Bacteria</taxon>
        <taxon>Bacillati</taxon>
        <taxon>Actinomycetota</taxon>
        <taxon>Actinomycetes</taxon>
        <taxon>Kitasatosporales</taxon>
        <taxon>Streptomycetaceae</taxon>
        <taxon>Streptomyces</taxon>
    </lineage>
</organism>
<dbReference type="Gene3D" id="3.60.130.10">
    <property type="entry name" value="Clavaminate synthase-like"/>
    <property type="match status" value="1"/>
</dbReference>
<evidence type="ECO:0000256" key="2">
    <source>
        <dbReference type="ARBA" id="ARBA00022723"/>
    </source>
</evidence>
<evidence type="ECO:0000256" key="1">
    <source>
        <dbReference type="ARBA" id="ARBA00008425"/>
    </source>
</evidence>
<evidence type="ECO:0000313" key="8">
    <source>
        <dbReference type="Proteomes" id="UP001500668"/>
    </source>
</evidence>
<feature type="compositionally biased region" description="Basic and acidic residues" evidence="5">
    <location>
        <begin position="11"/>
        <end position="24"/>
    </location>
</feature>
<dbReference type="Proteomes" id="UP001500668">
    <property type="component" value="Unassembled WGS sequence"/>
</dbReference>
<feature type="domain" description="TauD/TfdA-like" evidence="6">
    <location>
        <begin position="138"/>
        <end position="327"/>
    </location>
</feature>
<dbReference type="PIRSF" id="PIRSF019543">
    <property type="entry name" value="Clavaminate_syn"/>
    <property type="match status" value="1"/>
</dbReference>
<comment type="similarity">
    <text evidence="1">Belongs to the clavaminate synthase family.</text>
</comment>
<accession>A0ABN1GRE9</accession>
<reference evidence="7 8" key="1">
    <citation type="journal article" date="2019" name="Int. J. Syst. Evol. Microbiol.">
        <title>The Global Catalogue of Microorganisms (GCM) 10K type strain sequencing project: providing services to taxonomists for standard genome sequencing and annotation.</title>
        <authorList>
            <consortium name="The Broad Institute Genomics Platform"/>
            <consortium name="The Broad Institute Genome Sequencing Center for Infectious Disease"/>
            <person name="Wu L."/>
            <person name="Ma J."/>
        </authorList>
    </citation>
    <scope>NUCLEOTIDE SEQUENCE [LARGE SCALE GENOMIC DNA]</scope>
    <source>
        <strain evidence="7 8">JCM 5067</strain>
    </source>
</reference>
<evidence type="ECO:0000313" key="7">
    <source>
        <dbReference type="EMBL" id="GAA0617291.1"/>
    </source>
</evidence>
<dbReference type="InterPro" id="IPR014503">
    <property type="entry name" value="Clavaminate_syn-like"/>
</dbReference>
<keyword evidence="2" id="KW-0479">Metal-binding</keyword>
<dbReference type="InterPro" id="IPR042098">
    <property type="entry name" value="TauD-like_sf"/>
</dbReference>
<keyword evidence="8" id="KW-1185">Reference proteome</keyword>
<dbReference type="NCBIfam" id="NF041363">
    <property type="entry name" value="GntD_guanitoxin"/>
    <property type="match status" value="1"/>
</dbReference>